<dbReference type="EMBL" id="JAARLZ010000016">
    <property type="protein sequence ID" value="NII08862.1"/>
    <property type="molecule type" value="Genomic_DNA"/>
</dbReference>
<dbReference type="Proteomes" id="UP000490980">
    <property type="component" value="Unassembled WGS sequence"/>
</dbReference>
<dbReference type="RefSeq" id="WP_166952476.1">
    <property type="nucleotide sequence ID" value="NZ_JAARLZ010000016.1"/>
</dbReference>
<keyword evidence="2" id="KW-1185">Reference proteome</keyword>
<evidence type="ECO:0000313" key="1">
    <source>
        <dbReference type="EMBL" id="NII08862.1"/>
    </source>
</evidence>
<protein>
    <submittedName>
        <fullName evidence="1">Nucleoid-associated protein</fullName>
    </submittedName>
</protein>
<comment type="caution">
    <text evidence="1">The sequence shown here is derived from an EMBL/GenBank/DDBJ whole genome shotgun (WGS) entry which is preliminary data.</text>
</comment>
<dbReference type="GO" id="GO:0009295">
    <property type="term" value="C:nucleoid"/>
    <property type="evidence" value="ECO:0007669"/>
    <property type="project" value="InterPro"/>
</dbReference>
<name>A0A7X5UED2_9GAMM</name>
<dbReference type="InterPro" id="IPR007358">
    <property type="entry name" value="Nucleoid_associated_NdpA"/>
</dbReference>
<reference evidence="1 2" key="1">
    <citation type="submission" date="2020-03" db="EMBL/GenBank/DDBJ databases">
        <authorList>
            <person name="Lai Q."/>
        </authorList>
    </citation>
    <scope>NUCLEOTIDE SEQUENCE [LARGE SCALE GENOMIC DNA]</scope>
    <source>
        <strain evidence="1 2">CCUG 25036</strain>
    </source>
</reference>
<organism evidence="1 2">
    <name type="scientific">Luteibacter anthropi</name>
    <dbReference type="NCBI Taxonomy" id="564369"/>
    <lineage>
        <taxon>Bacteria</taxon>
        <taxon>Pseudomonadati</taxon>
        <taxon>Pseudomonadota</taxon>
        <taxon>Gammaproteobacteria</taxon>
        <taxon>Lysobacterales</taxon>
        <taxon>Rhodanobacteraceae</taxon>
        <taxon>Luteibacter</taxon>
    </lineage>
</organism>
<dbReference type="Pfam" id="PF04245">
    <property type="entry name" value="NA37"/>
    <property type="match status" value="1"/>
</dbReference>
<gene>
    <name evidence="1" type="ORF">HBF25_20960</name>
</gene>
<dbReference type="AlphaFoldDB" id="A0A7X5UED2"/>
<proteinExistence type="predicted"/>
<evidence type="ECO:0000313" key="2">
    <source>
        <dbReference type="Proteomes" id="UP000490980"/>
    </source>
</evidence>
<accession>A0A7X5UED2</accession>
<sequence length="338" mass="36984">MIDLSSAQLTSVVVHRVGNKIREEGMRLADKESVISDSLRNSLAQHYLLPLAKQGNNYEFFHESDLSLNVVSNISEKIFGDQASFVKHTQGIAKHLYASSTHPNISGGEVVFLLFSEVRVEEDAVSALAILKIENKDDFIDIKESSGSFEIIERSGISLSKIQKGALILPDSKGVFVVDNLGQKTKYWVDSFLKASPRATSKSYAKIAGIILKGITSKIEDAQAAVGFSEKVKEIIKTSKTTTIGDIKSISSQYIDSDFLSDVMSGVTSSAGTEISESYEFKSQDFAKLANPITRKIKIKSGVGLIVSDPDYFISGLLIKEKTNGFQAIIDILSREEK</sequence>